<dbReference type="EMBL" id="JALLPJ020001327">
    <property type="protein sequence ID" value="KAL3769691.1"/>
    <property type="molecule type" value="Genomic_DNA"/>
</dbReference>
<comment type="caution">
    <text evidence="2">The sequence shown here is derived from an EMBL/GenBank/DDBJ whole genome shotgun (WGS) entry which is preliminary data.</text>
</comment>
<sequence length="172" mass="18931">MPPKKKATATAERQPKTIGKAGNRRKGKKMKESLLLVYHGERHVAKGRAEACEGVISSLDIGKALSPLISEGAQAWIWAESRTNIATLLPPLKEKDAADEETAWSTQPILAMSMNDERRGHFRACEPVRQTSKTLKKCSNADLKTLIKLIVWSDEESDEEDKAGDDESAACD</sequence>
<organism evidence="2 3">
    <name type="scientific">Cyclotella atomus</name>
    <dbReference type="NCBI Taxonomy" id="382360"/>
    <lineage>
        <taxon>Eukaryota</taxon>
        <taxon>Sar</taxon>
        <taxon>Stramenopiles</taxon>
        <taxon>Ochrophyta</taxon>
        <taxon>Bacillariophyta</taxon>
        <taxon>Coscinodiscophyceae</taxon>
        <taxon>Thalassiosirophycidae</taxon>
        <taxon>Stephanodiscales</taxon>
        <taxon>Stephanodiscaceae</taxon>
        <taxon>Cyclotella</taxon>
    </lineage>
</organism>
<name>A0ABD3N3R2_9STRA</name>
<gene>
    <name evidence="2" type="ORF">ACHAWO_013562</name>
</gene>
<keyword evidence="3" id="KW-1185">Reference proteome</keyword>
<evidence type="ECO:0000313" key="2">
    <source>
        <dbReference type="EMBL" id="KAL3769691.1"/>
    </source>
</evidence>
<dbReference type="Proteomes" id="UP001530400">
    <property type="component" value="Unassembled WGS sequence"/>
</dbReference>
<proteinExistence type="predicted"/>
<dbReference type="AlphaFoldDB" id="A0ABD3N3R2"/>
<feature type="region of interest" description="Disordered" evidence="1">
    <location>
        <begin position="1"/>
        <end position="28"/>
    </location>
</feature>
<reference evidence="2 3" key="1">
    <citation type="submission" date="2024-10" db="EMBL/GenBank/DDBJ databases">
        <title>Updated reference genomes for cyclostephanoid diatoms.</title>
        <authorList>
            <person name="Roberts W.R."/>
            <person name="Alverson A.J."/>
        </authorList>
    </citation>
    <scope>NUCLEOTIDE SEQUENCE [LARGE SCALE GENOMIC DNA]</scope>
    <source>
        <strain evidence="2 3">AJA010-31</strain>
    </source>
</reference>
<accession>A0ABD3N3R2</accession>
<evidence type="ECO:0000256" key="1">
    <source>
        <dbReference type="SAM" id="MobiDB-lite"/>
    </source>
</evidence>
<evidence type="ECO:0000313" key="3">
    <source>
        <dbReference type="Proteomes" id="UP001530400"/>
    </source>
</evidence>
<protein>
    <submittedName>
        <fullName evidence="2">Uncharacterized protein</fullName>
    </submittedName>
</protein>